<proteinExistence type="predicted"/>
<evidence type="ECO:0000259" key="6">
    <source>
        <dbReference type="Pfam" id="PF08245"/>
    </source>
</evidence>
<dbReference type="EMBL" id="CADCTF010000053">
    <property type="protein sequence ID" value="CAA9228319.1"/>
    <property type="molecule type" value="Genomic_DNA"/>
</dbReference>
<organism evidence="7">
    <name type="scientific">uncultured Acidimicrobiales bacterium</name>
    <dbReference type="NCBI Taxonomy" id="310071"/>
    <lineage>
        <taxon>Bacteria</taxon>
        <taxon>Bacillati</taxon>
        <taxon>Actinomycetota</taxon>
        <taxon>Acidimicrobiia</taxon>
        <taxon>Acidimicrobiales</taxon>
        <taxon>environmental samples</taxon>
    </lineage>
</organism>
<gene>
    <name evidence="7" type="ORF">AVDCRST_MAG50-1643</name>
</gene>
<dbReference type="InterPro" id="IPR036565">
    <property type="entry name" value="Mur-like_cat_sf"/>
</dbReference>
<dbReference type="SUPFAM" id="SSF53623">
    <property type="entry name" value="MurD-like peptide ligases, catalytic domain"/>
    <property type="match status" value="1"/>
</dbReference>
<evidence type="ECO:0000259" key="5">
    <source>
        <dbReference type="Pfam" id="PF02875"/>
    </source>
</evidence>
<keyword evidence="1 7" id="KW-0436">Ligase</keyword>
<dbReference type="EC" id="6.3.2.10" evidence="7"/>
<dbReference type="GO" id="GO:0005524">
    <property type="term" value="F:ATP binding"/>
    <property type="evidence" value="ECO:0007669"/>
    <property type="project" value="UniProtKB-KW"/>
</dbReference>
<name>A0A6J4HNA6_9ACTN</name>
<dbReference type="GO" id="GO:0047480">
    <property type="term" value="F:UDP-N-acetylmuramoyl-tripeptide-D-alanyl-D-alanine ligase activity"/>
    <property type="evidence" value="ECO:0007669"/>
    <property type="project" value="UniProtKB-EC"/>
</dbReference>
<dbReference type="Pfam" id="PF08245">
    <property type="entry name" value="Mur_ligase_M"/>
    <property type="match status" value="1"/>
</dbReference>
<evidence type="ECO:0000256" key="1">
    <source>
        <dbReference type="ARBA" id="ARBA00022598"/>
    </source>
</evidence>
<evidence type="ECO:0000256" key="4">
    <source>
        <dbReference type="SAM" id="Phobius"/>
    </source>
</evidence>
<dbReference type="PANTHER" id="PTHR43024:SF1">
    <property type="entry name" value="UDP-N-ACETYLMURAMOYL-TRIPEPTIDE--D-ALANYL-D-ALANINE LIGASE"/>
    <property type="match status" value="1"/>
</dbReference>
<evidence type="ECO:0000256" key="3">
    <source>
        <dbReference type="ARBA" id="ARBA00022840"/>
    </source>
</evidence>
<dbReference type="InterPro" id="IPR051046">
    <property type="entry name" value="MurCDEF_CellWall_CoF430Synth"/>
</dbReference>
<protein>
    <submittedName>
        <fullName evidence="7">UDP-N-acetylmuramoyl-tripeptide--D-alanyl-D-alani ne ligase</fullName>
        <ecNumber evidence="7">6.3.2.10</ecNumber>
    </submittedName>
</protein>
<feature type="transmembrane region" description="Helical" evidence="4">
    <location>
        <begin position="50"/>
        <end position="81"/>
    </location>
</feature>
<dbReference type="SUPFAM" id="SSF53244">
    <property type="entry name" value="MurD-like peptide ligases, peptide-binding domain"/>
    <property type="match status" value="1"/>
</dbReference>
<accession>A0A6J4HNA6</accession>
<evidence type="ECO:0000256" key="2">
    <source>
        <dbReference type="ARBA" id="ARBA00022741"/>
    </source>
</evidence>
<reference evidence="7" key="1">
    <citation type="submission" date="2020-02" db="EMBL/GenBank/DDBJ databases">
        <authorList>
            <person name="Meier V. D."/>
        </authorList>
    </citation>
    <scope>NUCLEOTIDE SEQUENCE</scope>
    <source>
        <strain evidence="7">AVDCRST_MAG50</strain>
    </source>
</reference>
<keyword evidence="3" id="KW-0067">ATP-binding</keyword>
<dbReference type="InterPro" id="IPR004101">
    <property type="entry name" value="Mur_ligase_C"/>
</dbReference>
<keyword evidence="4" id="KW-1133">Transmembrane helix</keyword>
<sequence length="506" mass="52715">MTAVAVIACLVGAGLAGMRWLRVAQREHYLPGSTIRFALRWWLGAGFNRLLLFGVLVNLVLTAAFAPFAVLVALGVGVGPFGLRLKGVAPGPLAWTRRMRTLAGVWGLLTVAPAAIGLGLGSVVPAAVLAVLSPAVVDVALAITRPIERRLGMPFVERATTKLKSVSPLVLAITGSYGKTSTKGYVAHLVEGTRSVVPTPRSYNNSAGIARAVNEHLTLGTEVFIAEMGTYGPGEIADLCSWVRPTVSAITAIGPVHLERMRDEQTIVRAKSEIFATAEVAVLNVDDPWLAPLVPDLAAQGKRVVRCSSTDTAADVSACVEGDELVVRQAGHVIARASGLDVPPTNVAVAVALALEAGAPPDAIAKRLATLPVAANRLAVTTGMSGAKVLDDTFNSNPAGAEVALRTLGRMADGAGRIVVVTPGMIELGARQVEENRRFGERAASVATDVVVVGATNRRALVDGATGGAARVVAVEGMDAARQWVKENVGPGDVVLYENHLPDHFP</sequence>
<keyword evidence="2" id="KW-0547">Nucleotide-binding</keyword>
<feature type="transmembrane region" description="Helical" evidence="4">
    <location>
        <begin position="102"/>
        <end position="120"/>
    </location>
</feature>
<evidence type="ECO:0000313" key="7">
    <source>
        <dbReference type="EMBL" id="CAA9228319.1"/>
    </source>
</evidence>
<feature type="domain" description="Mur ligase C-terminal" evidence="5">
    <location>
        <begin position="377"/>
        <end position="496"/>
    </location>
</feature>
<dbReference type="Gene3D" id="3.90.190.20">
    <property type="entry name" value="Mur ligase, C-terminal domain"/>
    <property type="match status" value="1"/>
</dbReference>
<dbReference type="AlphaFoldDB" id="A0A6J4HNA6"/>
<keyword evidence="4" id="KW-0812">Transmembrane</keyword>
<dbReference type="InterPro" id="IPR036615">
    <property type="entry name" value="Mur_ligase_C_dom_sf"/>
</dbReference>
<feature type="domain" description="Mur ligase central" evidence="6">
    <location>
        <begin position="173"/>
        <end position="316"/>
    </location>
</feature>
<dbReference type="PANTHER" id="PTHR43024">
    <property type="entry name" value="UDP-N-ACETYLMURAMOYL-TRIPEPTIDE--D-ALANYL-D-ALANINE LIGASE"/>
    <property type="match status" value="1"/>
</dbReference>
<dbReference type="InterPro" id="IPR013221">
    <property type="entry name" value="Mur_ligase_cen"/>
</dbReference>
<dbReference type="Pfam" id="PF02875">
    <property type="entry name" value="Mur_ligase_C"/>
    <property type="match status" value="1"/>
</dbReference>
<keyword evidence="4" id="KW-0472">Membrane</keyword>
<dbReference type="Gene3D" id="3.40.1190.10">
    <property type="entry name" value="Mur-like, catalytic domain"/>
    <property type="match status" value="1"/>
</dbReference>